<comment type="caution">
    <text evidence="2">The sequence shown here is derived from an EMBL/GenBank/DDBJ whole genome shotgun (WGS) entry which is preliminary data.</text>
</comment>
<gene>
    <name evidence="2" type="ORF">CPB84DRAFT_1369514</name>
</gene>
<evidence type="ECO:0000256" key="1">
    <source>
        <dbReference type="SAM" id="Phobius"/>
    </source>
</evidence>
<accession>A0A9P5TLA6</accession>
<feature type="transmembrane region" description="Helical" evidence="1">
    <location>
        <begin position="16"/>
        <end position="35"/>
    </location>
</feature>
<keyword evidence="1" id="KW-0472">Membrane</keyword>
<keyword evidence="1" id="KW-1133">Transmembrane helix</keyword>
<sequence>MSQQSSSCAYHHDLHIKANTLILLILNLVLAWWFLDLTSSSISREIAIFKENHSHSTLAWTASCLLRYYKDLLSFFNHNVSHLGMCSGASICLSH</sequence>
<dbReference type="AlphaFoldDB" id="A0A9P5TLA6"/>
<reference evidence="2" key="1">
    <citation type="submission" date="2020-11" db="EMBL/GenBank/DDBJ databases">
        <authorList>
            <consortium name="DOE Joint Genome Institute"/>
            <person name="Ahrendt S."/>
            <person name="Riley R."/>
            <person name="Andreopoulos W."/>
            <person name="LaButti K."/>
            <person name="Pangilinan J."/>
            <person name="Ruiz-duenas F.J."/>
            <person name="Barrasa J.M."/>
            <person name="Sanchez-Garcia M."/>
            <person name="Camarero S."/>
            <person name="Miyauchi S."/>
            <person name="Serrano A."/>
            <person name="Linde D."/>
            <person name="Babiker R."/>
            <person name="Drula E."/>
            <person name="Ayuso-Fernandez I."/>
            <person name="Pacheco R."/>
            <person name="Padilla G."/>
            <person name="Ferreira P."/>
            <person name="Barriuso J."/>
            <person name="Kellner H."/>
            <person name="Castanera R."/>
            <person name="Alfaro M."/>
            <person name="Ramirez L."/>
            <person name="Pisabarro A.G."/>
            <person name="Kuo A."/>
            <person name="Tritt A."/>
            <person name="Lipzen A."/>
            <person name="He G."/>
            <person name="Yan M."/>
            <person name="Ng V."/>
            <person name="Cullen D."/>
            <person name="Martin F."/>
            <person name="Rosso M.-N."/>
            <person name="Henrissat B."/>
            <person name="Hibbett D."/>
            <person name="Martinez A.T."/>
            <person name="Grigoriev I.V."/>
        </authorList>
    </citation>
    <scope>NUCLEOTIDE SEQUENCE</scope>
    <source>
        <strain evidence="2">AH 44721</strain>
    </source>
</reference>
<evidence type="ECO:0000313" key="2">
    <source>
        <dbReference type="EMBL" id="KAF8891959.1"/>
    </source>
</evidence>
<evidence type="ECO:0000313" key="3">
    <source>
        <dbReference type="Proteomes" id="UP000724874"/>
    </source>
</evidence>
<organism evidence="2 3">
    <name type="scientific">Gymnopilus junonius</name>
    <name type="common">Spectacular rustgill mushroom</name>
    <name type="synonym">Gymnopilus spectabilis subsp. junonius</name>
    <dbReference type="NCBI Taxonomy" id="109634"/>
    <lineage>
        <taxon>Eukaryota</taxon>
        <taxon>Fungi</taxon>
        <taxon>Dikarya</taxon>
        <taxon>Basidiomycota</taxon>
        <taxon>Agaricomycotina</taxon>
        <taxon>Agaricomycetes</taxon>
        <taxon>Agaricomycetidae</taxon>
        <taxon>Agaricales</taxon>
        <taxon>Agaricineae</taxon>
        <taxon>Hymenogastraceae</taxon>
        <taxon>Gymnopilus</taxon>
    </lineage>
</organism>
<dbReference type="Proteomes" id="UP000724874">
    <property type="component" value="Unassembled WGS sequence"/>
</dbReference>
<keyword evidence="1" id="KW-0812">Transmembrane</keyword>
<protein>
    <submittedName>
        <fullName evidence="2">Uncharacterized protein</fullName>
    </submittedName>
</protein>
<name>A0A9P5TLA6_GYMJU</name>
<proteinExistence type="predicted"/>
<keyword evidence="3" id="KW-1185">Reference proteome</keyword>
<dbReference type="EMBL" id="JADNYJ010000070">
    <property type="protein sequence ID" value="KAF8891959.1"/>
    <property type="molecule type" value="Genomic_DNA"/>
</dbReference>